<reference evidence="6" key="1">
    <citation type="journal article" date="2021" name="PeerJ">
        <title>Extensive microbial diversity within the chicken gut microbiome revealed by metagenomics and culture.</title>
        <authorList>
            <person name="Gilroy R."/>
            <person name="Ravi A."/>
            <person name="Getino M."/>
            <person name="Pursley I."/>
            <person name="Horton D.L."/>
            <person name="Alikhan N.F."/>
            <person name="Baker D."/>
            <person name="Gharbi K."/>
            <person name="Hall N."/>
            <person name="Watson M."/>
            <person name="Adriaenssens E.M."/>
            <person name="Foster-Nyarko E."/>
            <person name="Jarju S."/>
            <person name="Secka A."/>
            <person name="Antonio M."/>
            <person name="Oren A."/>
            <person name="Chaudhuri R.R."/>
            <person name="La Ragione R."/>
            <person name="Hildebrand F."/>
            <person name="Pallen M.J."/>
        </authorList>
    </citation>
    <scope>NUCLEOTIDE SEQUENCE</scope>
    <source>
        <strain evidence="6">CHK183-5548</strain>
    </source>
</reference>
<dbReference type="GO" id="GO:0005829">
    <property type="term" value="C:cytosol"/>
    <property type="evidence" value="ECO:0007669"/>
    <property type="project" value="TreeGrafter"/>
</dbReference>
<dbReference type="SUPFAM" id="SSF53850">
    <property type="entry name" value="Periplasmic binding protein-like II"/>
    <property type="match status" value="1"/>
</dbReference>
<dbReference type="Proteomes" id="UP000823883">
    <property type="component" value="Unassembled WGS sequence"/>
</dbReference>
<dbReference type="Pfam" id="PF00126">
    <property type="entry name" value="HTH_1"/>
    <property type="match status" value="1"/>
</dbReference>
<dbReference type="PROSITE" id="PS50931">
    <property type="entry name" value="HTH_LYSR"/>
    <property type="match status" value="1"/>
</dbReference>
<dbReference type="InterPro" id="IPR000847">
    <property type="entry name" value="LysR_HTH_N"/>
</dbReference>
<accession>A0A9D2PAB4</accession>
<feature type="domain" description="HTH lysR-type" evidence="5">
    <location>
        <begin position="1"/>
        <end position="59"/>
    </location>
</feature>
<evidence type="ECO:0000256" key="4">
    <source>
        <dbReference type="ARBA" id="ARBA00023163"/>
    </source>
</evidence>
<keyword evidence="2" id="KW-0805">Transcription regulation</keyword>
<dbReference type="PANTHER" id="PTHR30419">
    <property type="entry name" value="HTH-TYPE TRANSCRIPTIONAL REGULATOR YBHD"/>
    <property type="match status" value="1"/>
</dbReference>
<dbReference type="GO" id="GO:0003700">
    <property type="term" value="F:DNA-binding transcription factor activity"/>
    <property type="evidence" value="ECO:0007669"/>
    <property type="project" value="InterPro"/>
</dbReference>
<dbReference type="CDD" id="cd05466">
    <property type="entry name" value="PBP2_LTTR_substrate"/>
    <property type="match status" value="1"/>
</dbReference>
<dbReference type="Gene3D" id="1.10.10.10">
    <property type="entry name" value="Winged helix-like DNA-binding domain superfamily/Winged helix DNA-binding domain"/>
    <property type="match status" value="1"/>
</dbReference>
<sequence length="297" mass="33089">MELKQLNYIVTIAEEKSLTRAAEKLFVSKPALSLQLSRLEKEEGLPPLFSRTRNGLVLTDAGRIYVNGAKTILNLNEKANLAVRELTEQKFSLNIGVAPVGETFFLTRILPGFHQIYPDVRLRIQLCNANDAKAALMHRGLDLALVIDSQAEFSLFHSSLMAESLVLLAAGEDFQGDPHEAPVILPPRGTYWRATCDTLRARENICGDILCETSNHSAVCSLLRSLPVTAPMLSRLFSREKGLKSLPLSYRYPYYISVIRPLNRSVPPELQALEDLIAAEFQDTAEFQCAHEAAPRK</sequence>
<dbReference type="Pfam" id="PF03466">
    <property type="entry name" value="LysR_substrate"/>
    <property type="match status" value="1"/>
</dbReference>
<reference evidence="6" key="2">
    <citation type="submission" date="2021-04" db="EMBL/GenBank/DDBJ databases">
        <authorList>
            <person name="Gilroy R."/>
        </authorList>
    </citation>
    <scope>NUCLEOTIDE SEQUENCE</scope>
    <source>
        <strain evidence="6">CHK183-5548</strain>
    </source>
</reference>
<dbReference type="AlphaFoldDB" id="A0A9D2PAB4"/>
<dbReference type="InterPro" id="IPR036388">
    <property type="entry name" value="WH-like_DNA-bd_sf"/>
</dbReference>
<dbReference type="InterPro" id="IPR036390">
    <property type="entry name" value="WH_DNA-bd_sf"/>
</dbReference>
<dbReference type="GO" id="GO:0003677">
    <property type="term" value="F:DNA binding"/>
    <property type="evidence" value="ECO:0007669"/>
    <property type="project" value="UniProtKB-KW"/>
</dbReference>
<evidence type="ECO:0000313" key="7">
    <source>
        <dbReference type="Proteomes" id="UP000823883"/>
    </source>
</evidence>
<evidence type="ECO:0000259" key="5">
    <source>
        <dbReference type="PROSITE" id="PS50931"/>
    </source>
</evidence>
<proteinExistence type="inferred from homology"/>
<protein>
    <submittedName>
        <fullName evidence="6">LysR family transcriptional regulator</fullName>
    </submittedName>
</protein>
<dbReference type="PANTHER" id="PTHR30419:SF8">
    <property type="entry name" value="NITROGEN ASSIMILATION TRANSCRIPTIONAL ACTIVATOR-RELATED"/>
    <property type="match status" value="1"/>
</dbReference>
<evidence type="ECO:0000256" key="1">
    <source>
        <dbReference type="ARBA" id="ARBA00009437"/>
    </source>
</evidence>
<comment type="similarity">
    <text evidence="1">Belongs to the LysR transcriptional regulatory family.</text>
</comment>
<dbReference type="InterPro" id="IPR050950">
    <property type="entry name" value="HTH-type_LysR_regulators"/>
</dbReference>
<dbReference type="FunFam" id="1.10.10.10:FF:000001">
    <property type="entry name" value="LysR family transcriptional regulator"/>
    <property type="match status" value="1"/>
</dbReference>
<keyword evidence="4" id="KW-0804">Transcription</keyword>
<name>A0A9D2PAB4_9FIRM</name>
<organism evidence="6 7">
    <name type="scientific">Candidatus Lachnoclostridium pullistercoris</name>
    <dbReference type="NCBI Taxonomy" id="2838632"/>
    <lineage>
        <taxon>Bacteria</taxon>
        <taxon>Bacillati</taxon>
        <taxon>Bacillota</taxon>
        <taxon>Clostridia</taxon>
        <taxon>Lachnospirales</taxon>
        <taxon>Lachnospiraceae</taxon>
    </lineage>
</organism>
<evidence type="ECO:0000256" key="3">
    <source>
        <dbReference type="ARBA" id="ARBA00023125"/>
    </source>
</evidence>
<dbReference type="SUPFAM" id="SSF46785">
    <property type="entry name" value="Winged helix' DNA-binding domain"/>
    <property type="match status" value="1"/>
</dbReference>
<dbReference type="InterPro" id="IPR005119">
    <property type="entry name" value="LysR_subst-bd"/>
</dbReference>
<comment type="caution">
    <text evidence="6">The sequence shown here is derived from an EMBL/GenBank/DDBJ whole genome shotgun (WGS) entry which is preliminary data.</text>
</comment>
<dbReference type="EMBL" id="DWWL01000026">
    <property type="protein sequence ID" value="HJC47241.1"/>
    <property type="molecule type" value="Genomic_DNA"/>
</dbReference>
<gene>
    <name evidence="6" type="ORF">IAA04_04230</name>
</gene>
<evidence type="ECO:0000313" key="6">
    <source>
        <dbReference type="EMBL" id="HJC47241.1"/>
    </source>
</evidence>
<evidence type="ECO:0000256" key="2">
    <source>
        <dbReference type="ARBA" id="ARBA00023015"/>
    </source>
</evidence>
<keyword evidence="3" id="KW-0238">DNA-binding</keyword>
<dbReference type="Gene3D" id="3.40.190.290">
    <property type="match status" value="1"/>
</dbReference>